<comment type="catalytic activity">
    <reaction evidence="1">
        <text>a uridine in mRNA = a pseudouridine in mRNA</text>
        <dbReference type="Rhea" id="RHEA:56644"/>
        <dbReference type="Rhea" id="RHEA-COMP:14658"/>
        <dbReference type="Rhea" id="RHEA-COMP:14659"/>
        <dbReference type="ChEBI" id="CHEBI:65314"/>
        <dbReference type="ChEBI" id="CHEBI:65315"/>
    </reaction>
</comment>
<evidence type="ECO:0000313" key="9">
    <source>
        <dbReference type="Proteomes" id="UP000245946"/>
    </source>
</evidence>
<dbReference type="GO" id="GO:0160148">
    <property type="term" value="F:tRNA pseudouridine(55) synthase activity"/>
    <property type="evidence" value="ECO:0007669"/>
    <property type="project" value="UniProtKB-EC"/>
</dbReference>
<feature type="region of interest" description="Disordered" evidence="6">
    <location>
        <begin position="266"/>
        <end position="286"/>
    </location>
</feature>
<evidence type="ECO:0000256" key="2">
    <source>
        <dbReference type="ARBA" id="ARBA00008999"/>
    </source>
</evidence>
<dbReference type="GeneID" id="37269338"/>
<dbReference type="EC" id="5.4.99.25" evidence="3"/>
<dbReference type="InterPro" id="IPR014780">
    <property type="entry name" value="tRNA_psdUridine_synth_TruB"/>
</dbReference>
<evidence type="ECO:0000313" key="8">
    <source>
        <dbReference type="EMBL" id="PWN99701.1"/>
    </source>
</evidence>
<dbReference type="OrthoDB" id="9995526at2759"/>
<feature type="region of interest" description="Disordered" evidence="6">
    <location>
        <begin position="351"/>
        <end position="383"/>
    </location>
</feature>
<proteinExistence type="inferred from homology"/>
<keyword evidence="4" id="KW-0819">tRNA processing</keyword>
<feature type="compositionally biased region" description="Low complexity" evidence="6">
    <location>
        <begin position="362"/>
        <end position="378"/>
    </location>
</feature>
<organism evidence="8 9">
    <name type="scientific">Tilletiopsis washingtonensis</name>
    <dbReference type="NCBI Taxonomy" id="58919"/>
    <lineage>
        <taxon>Eukaryota</taxon>
        <taxon>Fungi</taxon>
        <taxon>Dikarya</taxon>
        <taxon>Basidiomycota</taxon>
        <taxon>Ustilaginomycotina</taxon>
        <taxon>Exobasidiomycetes</taxon>
        <taxon>Entylomatales</taxon>
        <taxon>Entylomatales incertae sedis</taxon>
        <taxon>Tilletiopsis</taxon>
    </lineage>
</organism>
<dbReference type="HAMAP" id="MF_01080">
    <property type="entry name" value="TruB_bact"/>
    <property type="match status" value="1"/>
</dbReference>
<keyword evidence="5" id="KW-0413">Isomerase</keyword>
<dbReference type="GO" id="GO:0003723">
    <property type="term" value="F:RNA binding"/>
    <property type="evidence" value="ECO:0007669"/>
    <property type="project" value="InterPro"/>
</dbReference>
<dbReference type="AlphaFoldDB" id="A0A316ZDU6"/>
<evidence type="ECO:0000256" key="5">
    <source>
        <dbReference type="ARBA" id="ARBA00023235"/>
    </source>
</evidence>
<reference evidence="8 9" key="1">
    <citation type="journal article" date="2018" name="Mol. Biol. Evol.">
        <title>Broad Genomic Sampling Reveals a Smut Pathogenic Ancestry of the Fungal Clade Ustilaginomycotina.</title>
        <authorList>
            <person name="Kijpornyongpan T."/>
            <person name="Mondo S.J."/>
            <person name="Barry K."/>
            <person name="Sandor L."/>
            <person name="Lee J."/>
            <person name="Lipzen A."/>
            <person name="Pangilinan J."/>
            <person name="LaButti K."/>
            <person name="Hainaut M."/>
            <person name="Henrissat B."/>
            <person name="Grigoriev I.V."/>
            <person name="Spatafora J.W."/>
            <person name="Aime M.C."/>
        </authorList>
    </citation>
    <scope>NUCLEOTIDE SEQUENCE [LARGE SCALE GENOMIC DNA]</scope>
    <source>
        <strain evidence="8 9">MCA 4186</strain>
    </source>
</reference>
<dbReference type="GO" id="GO:1990481">
    <property type="term" value="P:mRNA pseudouridine synthesis"/>
    <property type="evidence" value="ECO:0007669"/>
    <property type="project" value="TreeGrafter"/>
</dbReference>
<dbReference type="EMBL" id="KZ819287">
    <property type="protein sequence ID" value="PWN99701.1"/>
    <property type="molecule type" value="Genomic_DNA"/>
</dbReference>
<dbReference type="PANTHER" id="PTHR13767">
    <property type="entry name" value="TRNA-PSEUDOURIDINE SYNTHASE"/>
    <property type="match status" value="1"/>
</dbReference>
<name>A0A316ZDU6_9BASI</name>
<accession>A0A316ZDU6</accession>
<dbReference type="GO" id="GO:0006400">
    <property type="term" value="P:tRNA modification"/>
    <property type="evidence" value="ECO:0007669"/>
    <property type="project" value="TreeGrafter"/>
</dbReference>
<evidence type="ECO:0000256" key="1">
    <source>
        <dbReference type="ARBA" id="ARBA00001166"/>
    </source>
</evidence>
<evidence type="ECO:0000259" key="7">
    <source>
        <dbReference type="Pfam" id="PF01509"/>
    </source>
</evidence>
<evidence type="ECO:0000256" key="6">
    <source>
        <dbReference type="SAM" id="MobiDB-lite"/>
    </source>
</evidence>
<dbReference type="InterPro" id="IPR020103">
    <property type="entry name" value="PsdUridine_synth_cat_dom_sf"/>
</dbReference>
<dbReference type="Gene3D" id="3.30.2350.10">
    <property type="entry name" value="Pseudouridine synthase"/>
    <property type="match status" value="1"/>
</dbReference>
<gene>
    <name evidence="8" type="ORF">FA09DRAFT_328491</name>
</gene>
<sequence>MPRLLRLLPPLGPLAPLCRMSSTRATSSGASGSALAARPLSGIFGVNKPSGPTSMALLEDLKELLAHSSLFRNADGSVPASSGGKGWRGGKRGRGKGRKAPGAPAPPKIGQGGTLDPLADGVLVIGVGSGTKQLQRFLDCTKTYRTTGLLGTATTSYDSQDPILLRAPHTHVTPELLRSSIPRFTGPQQQLPPLYSAIKIDGKRLFEYAREGLQLPRPIPARSVEVKELALVGWHKAGEHQWREPEQECDETEKGLVGRVRQLAGLDPAPTEAPPSGATTDETEPADAPPAAFTLDMTVTSGTYVRSIVHDLGAAVGSAAHVVRLTRSRQGEFSIGELGAAGGAVLPTEDAQPAEKVDEKAPAAAADAASEAPASGAETPVSGAEAAVSAGDAEVPKEEAAAAAVTGTEAPASAPATVPDEVALPGNCIEWSVFAEALADLEADRVVRDENGLAEWERVLLSRIQPC</sequence>
<evidence type="ECO:0000256" key="4">
    <source>
        <dbReference type="ARBA" id="ARBA00022694"/>
    </source>
</evidence>
<keyword evidence="9" id="KW-1185">Reference proteome</keyword>
<feature type="region of interest" description="Disordered" evidence="6">
    <location>
        <begin position="75"/>
        <end position="114"/>
    </location>
</feature>
<protein>
    <recommendedName>
        <fullName evidence="3">tRNA pseudouridine(55) synthase</fullName>
        <ecNumber evidence="3">5.4.99.25</ecNumber>
    </recommendedName>
</protein>
<dbReference type="Proteomes" id="UP000245946">
    <property type="component" value="Unassembled WGS sequence"/>
</dbReference>
<dbReference type="PANTHER" id="PTHR13767:SF2">
    <property type="entry name" value="PSEUDOURIDYLATE SYNTHASE TRUB1"/>
    <property type="match status" value="1"/>
</dbReference>
<dbReference type="GO" id="GO:0005634">
    <property type="term" value="C:nucleus"/>
    <property type="evidence" value="ECO:0007669"/>
    <property type="project" value="TreeGrafter"/>
</dbReference>
<dbReference type="Pfam" id="PF01509">
    <property type="entry name" value="TruB_N"/>
    <property type="match status" value="1"/>
</dbReference>
<dbReference type="SUPFAM" id="SSF55120">
    <property type="entry name" value="Pseudouridine synthase"/>
    <property type="match status" value="1"/>
</dbReference>
<dbReference type="STRING" id="58919.A0A316ZDU6"/>
<comment type="similarity">
    <text evidence="2">Belongs to the pseudouridine synthase TruB family.</text>
</comment>
<dbReference type="InterPro" id="IPR002501">
    <property type="entry name" value="PsdUridine_synth_N"/>
</dbReference>
<feature type="compositionally biased region" description="Basic residues" evidence="6">
    <location>
        <begin position="88"/>
        <end position="99"/>
    </location>
</feature>
<feature type="domain" description="Pseudouridine synthase II N-terminal" evidence="7">
    <location>
        <begin position="108"/>
        <end position="237"/>
    </location>
</feature>
<dbReference type="RefSeq" id="XP_025599980.1">
    <property type="nucleotide sequence ID" value="XM_025741794.1"/>
</dbReference>
<evidence type="ECO:0000256" key="3">
    <source>
        <dbReference type="ARBA" id="ARBA00012787"/>
    </source>
</evidence>